<evidence type="ECO:0000256" key="1">
    <source>
        <dbReference type="ARBA" id="ARBA00022679"/>
    </source>
</evidence>
<gene>
    <name evidence="5" type="ORF">GCM10009681_29760</name>
</gene>
<dbReference type="Gene3D" id="3.40.630.30">
    <property type="match status" value="1"/>
</dbReference>
<feature type="domain" description="N-acetyltransferase" evidence="4">
    <location>
        <begin position="5"/>
        <end position="183"/>
    </location>
</feature>
<evidence type="ECO:0000313" key="6">
    <source>
        <dbReference type="Proteomes" id="UP001500655"/>
    </source>
</evidence>
<proteinExistence type="predicted"/>
<feature type="region of interest" description="Disordered" evidence="3">
    <location>
        <begin position="107"/>
        <end position="132"/>
    </location>
</feature>
<feature type="domain" description="N-acetyltransferase" evidence="4">
    <location>
        <begin position="180"/>
        <end position="313"/>
    </location>
</feature>
<sequence>MTDELTWGTLAPGELRAVAALAARCVAADGGLPLVADEAFLARRFAGEGVRTLVAEAAGSLVAAAATRPQDQGVRATGLVDPDWRGRGLGSRLLDWQLGEGAAHATAGEGAAHATAGEGAARGTAGDGAGRPPVTVETEALTPAAERLFATRGLGCVFAEEVLRFDLDAGAPLSPVPEGVVLRSWDADLAPRFYAVYHAAFAERPGFPGWPLQTWVDWVAGDDDFRPQWSLLASDEAGDLGFIACADGWVVQVGVLPSARGRGIGSALVCAALDRMRADGAAVAYLDVNVDNPAARLYRRLGFVDVGRRARFA</sequence>
<dbReference type="InterPro" id="IPR000182">
    <property type="entry name" value="GNAT_dom"/>
</dbReference>
<accession>A0ABP4WK94</accession>
<dbReference type="PANTHER" id="PTHR43420:SF12">
    <property type="entry name" value="N-ACETYLTRANSFERASE DOMAIN-CONTAINING PROTEIN"/>
    <property type="match status" value="1"/>
</dbReference>
<keyword evidence="6" id="KW-1185">Reference proteome</keyword>
<dbReference type="EMBL" id="BAAALS010000013">
    <property type="protein sequence ID" value="GAA1756652.1"/>
    <property type="molecule type" value="Genomic_DNA"/>
</dbReference>
<dbReference type="Pfam" id="PF13508">
    <property type="entry name" value="Acetyltransf_7"/>
    <property type="match status" value="1"/>
</dbReference>
<evidence type="ECO:0000256" key="3">
    <source>
        <dbReference type="SAM" id="MobiDB-lite"/>
    </source>
</evidence>
<organism evidence="5 6">
    <name type="scientific">Luedemannella helvata</name>
    <dbReference type="NCBI Taxonomy" id="349315"/>
    <lineage>
        <taxon>Bacteria</taxon>
        <taxon>Bacillati</taxon>
        <taxon>Actinomycetota</taxon>
        <taxon>Actinomycetes</taxon>
        <taxon>Micromonosporales</taxon>
        <taxon>Micromonosporaceae</taxon>
        <taxon>Luedemannella</taxon>
    </lineage>
</organism>
<dbReference type="Proteomes" id="UP001500655">
    <property type="component" value="Unassembled WGS sequence"/>
</dbReference>
<dbReference type="PANTHER" id="PTHR43420">
    <property type="entry name" value="ACETYLTRANSFERASE"/>
    <property type="match status" value="1"/>
</dbReference>
<dbReference type="InterPro" id="IPR050680">
    <property type="entry name" value="YpeA/RimI_acetyltransf"/>
</dbReference>
<keyword evidence="1" id="KW-0808">Transferase</keyword>
<keyword evidence="2" id="KW-0012">Acyltransferase</keyword>
<protein>
    <recommendedName>
        <fullName evidence="4">N-acetyltransferase domain-containing protein</fullName>
    </recommendedName>
</protein>
<comment type="caution">
    <text evidence="5">The sequence shown here is derived from an EMBL/GenBank/DDBJ whole genome shotgun (WGS) entry which is preliminary data.</text>
</comment>
<name>A0ABP4WK94_9ACTN</name>
<dbReference type="Pfam" id="PF00583">
    <property type="entry name" value="Acetyltransf_1"/>
    <property type="match status" value="1"/>
</dbReference>
<reference evidence="6" key="1">
    <citation type="journal article" date="2019" name="Int. J. Syst. Evol. Microbiol.">
        <title>The Global Catalogue of Microorganisms (GCM) 10K type strain sequencing project: providing services to taxonomists for standard genome sequencing and annotation.</title>
        <authorList>
            <consortium name="The Broad Institute Genomics Platform"/>
            <consortium name="The Broad Institute Genome Sequencing Center for Infectious Disease"/>
            <person name="Wu L."/>
            <person name="Ma J."/>
        </authorList>
    </citation>
    <scope>NUCLEOTIDE SEQUENCE [LARGE SCALE GENOMIC DNA]</scope>
    <source>
        <strain evidence="6">JCM 13249</strain>
    </source>
</reference>
<dbReference type="InterPro" id="IPR016181">
    <property type="entry name" value="Acyl_CoA_acyltransferase"/>
</dbReference>
<evidence type="ECO:0000256" key="2">
    <source>
        <dbReference type="ARBA" id="ARBA00023315"/>
    </source>
</evidence>
<evidence type="ECO:0000259" key="4">
    <source>
        <dbReference type="PROSITE" id="PS51186"/>
    </source>
</evidence>
<feature type="compositionally biased region" description="Low complexity" evidence="3">
    <location>
        <begin position="107"/>
        <end position="124"/>
    </location>
</feature>
<dbReference type="CDD" id="cd04301">
    <property type="entry name" value="NAT_SF"/>
    <property type="match status" value="1"/>
</dbReference>
<evidence type="ECO:0000313" key="5">
    <source>
        <dbReference type="EMBL" id="GAA1756652.1"/>
    </source>
</evidence>
<dbReference type="SUPFAM" id="SSF55729">
    <property type="entry name" value="Acyl-CoA N-acyltransferases (Nat)"/>
    <property type="match status" value="2"/>
</dbReference>
<dbReference type="PROSITE" id="PS51186">
    <property type="entry name" value="GNAT"/>
    <property type="match status" value="2"/>
</dbReference>
<dbReference type="RefSeq" id="WP_344081824.1">
    <property type="nucleotide sequence ID" value="NZ_BAAALS010000013.1"/>
</dbReference>